<dbReference type="Pfam" id="PF01544">
    <property type="entry name" value="CorA"/>
    <property type="match status" value="1"/>
</dbReference>
<keyword evidence="3 5" id="KW-1133">Transmembrane helix</keyword>
<name>A0A9P4UDG3_9PLEO</name>
<feature type="transmembrane region" description="Helical" evidence="5">
    <location>
        <begin position="394"/>
        <end position="416"/>
    </location>
</feature>
<dbReference type="InterPro" id="IPR002523">
    <property type="entry name" value="MgTranspt_CorA/ZnTranspt_ZntB"/>
</dbReference>
<dbReference type="GO" id="GO:0046873">
    <property type="term" value="F:metal ion transmembrane transporter activity"/>
    <property type="evidence" value="ECO:0007669"/>
    <property type="project" value="InterPro"/>
</dbReference>
<dbReference type="Proteomes" id="UP000799764">
    <property type="component" value="Unassembled WGS sequence"/>
</dbReference>
<gene>
    <name evidence="6" type="ORF">P171DRAFT_519712</name>
</gene>
<organism evidence="6 7">
    <name type="scientific">Karstenula rhodostoma CBS 690.94</name>
    <dbReference type="NCBI Taxonomy" id="1392251"/>
    <lineage>
        <taxon>Eukaryota</taxon>
        <taxon>Fungi</taxon>
        <taxon>Dikarya</taxon>
        <taxon>Ascomycota</taxon>
        <taxon>Pezizomycotina</taxon>
        <taxon>Dothideomycetes</taxon>
        <taxon>Pleosporomycetidae</taxon>
        <taxon>Pleosporales</taxon>
        <taxon>Massarineae</taxon>
        <taxon>Didymosphaeriaceae</taxon>
        <taxon>Karstenula</taxon>
    </lineage>
</organism>
<evidence type="ECO:0000313" key="7">
    <source>
        <dbReference type="Proteomes" id="UP000799764"/>
    </source>
</evidence>
<evidence type="ECO:0000256" key="3">
    <source>
        <dbReference type="ARBA" id="ARBA00022989"/>
    </source>
</evidence>
<keyword evidence="4 5" id="KW-0472">Membrane</keyword>
<dbReference type="SUPFAM" id="SSF144083">
    <property type="entry name" value="Magnesium transport protein CorA, transmembrane region"/>
    <property type="match status" value="1"/>
</dbReference>
<dbReference type="AlphaFoldDB" id="A0A9P4UDG3"/>
<evidence type="ECO:0000256" key="1">
    <source>
        <dbReference type="ARBA" id="ARBA00004141"/>
    </source>
</evidence>
<sequence length="436" mass="50055">MDPQEYDYVLDRLRCVKESNAQYFDSRDEEPDNNRLDEAELLSKVQKIKELIARPPGTKSAKANQNGPLILITADGDHVYGDSKALRISKRVLGECVAAGIFPPQMLAVYQLKGSHFSHHVLFDESADAPIAIYIMLRVPRLNRLITLMMRIDLFNYTTIALLTSVVPTTATSLRTRCIRQSALLAHHPFHILTFVFEQRMREFEEDIERLWHKIETLDLKTGIEPQWRGYHGRHKVKHEEDFTNLLRELHEVGTELRLIHSVTKTVKDLGNGFRKLMDRIENIRDQLSESTRRKAVRVEWEDQLAFAEDRVAMTAQKFEASKERVQAQINVTYSLIAQSDSKQNIRIARLTAKDSQTMKTITVLTLTFLPATMLSSLWDAGIFKLPEDQNWRVYVGTTCALTIVVFALWFLYSWIATTEEPGQAVEAPTQEKEGV</sequence>
<evidence type="ECO:0000256" key="2">
    <source>
        <dbReference type="ARBA" id="ARBA00022692"/>
    </source>
</evidence>
<evidence type="ECO:0000256" key="5">
    <source>
        <dbReference type="SAM" id="Phobius"/>
    </source>
</evidence>
<accession>A0A9P4UDG3</accession>
<evidence type="ECO:0000256" key="4">
    <source>
        <dbReference type="ARBA" id="ARBA00023136"/>
    </source>
</evidence>
<proteinExistence type="predicted"/>
<evidence type="ECO:0008006" key="8">
    <source>
        <dbReference type="Google" id="ProtNLM"/>
    </source>
</evidence>
<dbReference type="GO" id="GO:0016020">
    <property type="term" value="C:membrane"/>
    <property type="evidence" value="ECO:0007669"/>
    <property type="project" value="UniProtKB-SubCell"/>
</dbReference>
<protein>
    <recommendedName>
        <fullName evidence="8">Cora-domain-containing protein</fullName>
    </recommendedName>
</protein>
<evidence type="ECO:0000313" key="6">
    <source>
        <dbReference type="EMBL" id="KAF2446135.1"/>
    </source>
</evidence>
<keyword evidence="7" id="KW-1185">Reference proteome</keyword>
<dbReference type="OrthoDB" id="3793262at2759"/>
<dbReference type="Gene3D" id="1.20.58.340">
    <property type="entry name" value="Magnesium transport protein CorA, transmembrane region"/>
    <property type="match status" value="1"/>
</dbReference>
<keyword evidence="2 5" id="KW-0812">Transmembrane</keyword>
<dbReference type="EMBL" id="MU001498">
    <property type="protein sequence ID" value="KAF2446135.1"/>
    <property type="molecule type" value="Genomic_DNA"/>
</dbReference>
<comment type="subcellular location">
    <subcellularLocation>
        <location evidence="1">Membrane</location>
        <topology evidence="1">Multi-pass membrane protein</topology>
    </subcellularLocation>
</comment>
<feature type="transmembrane region" description="Helical" evidence="5">
    <location>
        <begin position="362"/>
        <end position="382"/>
    </location>
</feature>
<comment type="caution">
    <text evidence="6">The sequence shown here is derived from an EMBL/GenBank/DDBJ whole genome shotgun (WGS) entry which is preliminary data.</text>
</comment>
<dbReference type="InterPro" id="IPR045863">
    <property type="entry name" value="CorA_TM1_TM2"/>
</dbReference>
<reference evidence="6" key="1">
    <citation type="journal article" date="2020" name="Stud. Mycol.">
        <title>101 Dothideomycetes genomes: a test case for predicting lifestyles and emergence of pathogens.</title>
        <authorList>
            <person name="Haridas S."/>
            <person name="Albert R."/>
            <person name="Binder M."/>
            <person name="Bloem J."/>
            <person name="Labutti K."/>
            <person name="Salamov A."/>
            <person name="Andreopoulos B."/>
            <person name="Baker S."/>
            <person name="Barry K."/>
            <person name="Bills G."/>
            <person name="Bluhm B."/>
            <person name="Cannon C."/>
            <person name="Castanera R."/>
            <person name="Culley D."/>
            <person name="Daum C."/>
            <person name="Ezra D."/>
            <person name="Gonzalez J."/>
            <person name="Henrissat B."/>
            <person name="Kuo A."/>
            <person name="Liang C."/>
            <person name="Lipzen A."/>
            <person name="Lutzoni F."/>
            <person name="Magnuson J."/>
            <person name="Mondo S."/>
            <person name="Nolan M."/>
            <person name="Ohm R."/>
            <person name="Pangilinan J."/>
            <person name="Park H.-J."/>
            <person name="Ramirez L."/>
            <person name="Alfaro M."/>
            <person name="Sun H."/>
            <person name="Tritt A."/>
            <person name="Yoshinaga Y."/>
            <person name="Zwiers L.-H."/>
            <person name="Turgeon B."/>
            <person name="Goodwin S."/>
            <person name="Spatafora J."/>
            <person name="Crous P."/>
            <person name="Grigoriev I."/>
        </authorList>
    </citation>
    <scope>NUCLEOTIDE SEQUENCE</scope>
    <source>
        <strain evidence="6">CBS 690.94</strain>
    </source>
</reference>